<evidence type="ECO:0000256" key="1">
    <source>
        <dbReference type="SAM" id="Phobius"/>
    </source>
</evidence>
<feature type="transmembrane region" description="Helical" evidence="1">
    <location>
        <begin position="289"/>
        <end position="309"/>
    </location>
</feature>
<evidence type="ECO:0000313" key="2">
    <source>
        <dbReference type="EMBL" id="QBE99688.1"/>
    </source>
</evidence>
<feature type="transmembrane region" description="Helical" evidence="1">
    <location>
        <begin position="202"/>
        <end position="228"/>
    </location>
</feature>
<feature type="transmembrane region" description="Helical" evidence="1">
    <location>
        <begin position="12"/>
        <end position="30"/>
    </location>
</feature>
<protein>
    <submittedName>
        <fullName evidence="2">Uncharacterized protein</fullName>
    </submittedName>
</protein>
<evidence type="ECO:0000313" key="3">
    <source>
        <dbReference type="Proteomes" id="UP000289794"/>
    </source>
</evidence>
<dbReference type="KEGG" id="bpro:PMF13cell1_05267"/>
<dbReference type="AlphaFoldDB" id="A0A4V0Z8B2"/>
<proteinExistence type="predicted"/>
<dbReference type="RefSeq" id="WP_130182680.1">
    <property type="nucleotide sequence ID" value="NZ_CP035945.1"/>
</dbReference>
<reference evidence="2 3" key="1">
    <citation type="submission" date="2019-01" db="EMBL/GenBank/DDBJ databases">
        <title>PMF-metabolizing Aryl O-demethylase.</title>
        <authorList>
            <person name="Kim M."/>
        </authorList>
    </citation>
    <scope>NUCLEOTIDE SEQUENCE [LARGE SCALE GENOMIC DNA]</scope>
    <source>
        <strain evidence="2 3">PMF1</strain>
    </source>
</reference>
<feature type="transmembrane region" description="Helical" evidence="1">
    <location>
        <begin position="248"/>
        <end position="277"/>
    </location>
</feature>
<sequence>MREEWKHQMCSPLFWGILIGSVLVNLWILANFGGQRELVFRSREAWEQLRLPLSEDSAELYLDALETMDEKEEGVPTFRQIMDGTLYMLKELDSESLAEAFSSSLMLEGEAKEYVKEEYGKLDKILEENRQNGTAASFFVPGSRNFFELFSRWIPLFCTLEGILAGVLLMMRSVSETFSTGTANVVYATKAGRKIQDSQRRAAASVGILFAVCIWGVTLLTACVLFPLGSLWKTPIGSMMVLDSFFPIISRISLTAAGYIGVEFVISLFTVLLFSYISFSLVTRNKNSFVSFVQMGLGCTVIYTVTSLFPKSSRFYFTMQYNPVDLARKAGHWMVSGGTFFSPPHYEAAVLLLWGGVVGVAVYAARRRFMAEDL</sequence>
<keyword evidence="1" id="KW-1133">Transmembrane helix</keyword>
<accession>A0A4V0Z8B2</accession>
<keyword evidence="1" id="KW-0812">Transmembrane</keyword>
<dbReference type="EMBL" id="CP035945">
    <property type="protein sequence ID" value="QBE99688.1"/>
    <property type="molecule type" value="Genomic_DNA"/>
</dbReference>
<organism evidence="2 3">
    <name type="scientific">Blautia producta</name>
    <dbReference type="NCBI Taxonomy" id="33035"/>
    <lineage>
        <taxon>Bacteria</taxon>
        <taxon>Bacillati</taxon>
        <taxon>Bacillota</taxon>
        <taxon>Clostridia</taxon>
        <taxon>Lachnospirales</taxon>
        <taxon>Lachnospiraceae</taxon>
        <taxon>Blautia</taxon>
    </lineage>
</organism>
<keyword evidence="1" id="KW-0472">Membrane</keyword>
<dbReference type="Proteomes" id="UP000289794">
    <property type="component" value="Chromosome"/>
</dbReference>
<feature type="transmembrane region" description="Helical" evidence="1">
    <location>
        <begin position="348"/>
        <end position="365"/>
    </location>
</feature>
<gene>
    <name evidence="2" type="ORF">PMF13cell1_05267</name>
</gene>
<feature type="transmembrane region" description="Helical" evidence="1">
    <location>
        <begin position="153"/>
        <end position="171"/>
    </location>
</feature>
<name>A0A4V0Z8B2_9FIRM</name>